<dbReference type="AlphaFoldDB" id="A0A363CZF0"/>
<dbReference type="Proteomes" id="UP000251135">
    <property type="component" value="Unassembled WGS sequence"/>
</dbReference>
<evidence type="ECO:0000313" key="3">
    <source>
        <dbReference type="Proteomes" id="UP000251135"/>
    </source>
</evidence>
<sequence>MFTKESLYINAVKYDTQLKLDYKKLNNEEIIDTNNSVFLVDNDLLPFDIAQKLNSSQQEIDSTYISTLLINDTTKLVPKAISAKLKDCEIAKFNNEFDIAVLKTTLFETKNYFVKTGIDYIYSAFHLINLHIEKNISRSEIIVFLFNSKAFIVILDAAGVIVHNTILDLACFDTIKKTHFYEDDIDGQKLFDEIYYLELNEIIHNTLNTFYEKKNNVFVEKVTLLYVSKQLSQEQIEQLGEDLLLKVDYHPINIDEELFELSRDKHLKKSFIKPRKKKKKRNYTNLYIFLFILAVGFLAYQVYLKVDFNNLFKNETVSGKTVDIQKIEDILELPDHLALNDQIEQRVKSIFNTIPNEVYLNELKIEKNILELKGNFLNEVVFATALKPNLNKLYKDVVYSTTSSDKKVNIDGVVLARNEIELNKTYKTYDKEYLTDEFMALDRVTEQLKILMPIDSIIKFNTTASNSTITRFVYSVNILVKDPREFFDMIDVLNNELYSIHIAYPISMLKTQSGIEIEFVLVFNQHNDSKEEVKDEEKEETK</sequence>
<keyword evidence="1" id="KW-1133">Transmembrane helix</keyword>
<protein>
    <submittedName>
        <fullName evidence="2">Uncharacterized protein</fullName>
    </submittedName>
</protein>
<reference evidence="2 3" key="1">
    <citation type="submission" date="2017-02" db="EMBL/GenBank/DDBJ databases">
        <title>Arcobacter caeni sp. nov, a new Arcobacter species isolated from reclaimed water.</title>
        <authorList>
            <person name="Figueras M.J."/>
            <person name="Perez-Cataluna A."/>
            <person name="Salas-Masso N."/>
        </authorList>
    </citation>
    <scope>NUCLEOTIDE SEQUENCE [LARGE SCALE GENOMIC DNA]</scope>
    <source>
        <strain evidence="2 3">RW17-10</strain>
    </source>
</reference>
<keyword evidence="3" id="KW-1185">Reference proteome</keyword>
<evidence type="ECO:0000256" key="1">
    <source>
        <dbReference type="SAM" id="Phobius"/>
    </source>
</evidence>
<comment type="caution">
    <text evidence="2">The sequence shown here is derived from an EMBL/GenBank/DDBJ whole genome shotgun (WGS) entry which is preliminary data.</text>
</comment>
<gene>
    <name evidence="2" type="ORF">B0174_07005</name>
</gene>
<accession>A0A363CZF0</accession>
<feature type="transmembrane region" description="Helical" evidence="1">
    <location>
        <begin position="283"/>
        <end position="303"/>
    </location>
</feature>
<proteinExistence type="predicted"/>
<keyword evidence="1" id="KW-0812">Transmembrane</keyword>
<dbReference type="EMBL" id="MUXE01000008">
    <property type="protein sequence ID" value="PUE64363.1"/>
    <property type="molecule type" value="Genomic_DNA"/>
</dbReference>
<keyword evidence="1" id="KW-0472">Membrane</keyword>
<evidence type="ECO:0000313" key="2">
    <source>
        <dbReference type="EMBL" id="PUE64363.1"/>
    </source>
</evidence>
<dbReference type="RefSeq" id="WP_108559078.1">
    <property type="nucleotide sequence ID" value="NZ_MUXE01000008.1"/>
</dbReference>
<name>A0A363CZF0_9BACT</name>
<organism evidence="2 3">
    <name type="scientific">Arcobacter caeni</name>
    <dbReference type="NCBI Taxonomy" id="1912877"/>
    <lineage>
        <taxon>Bacteria</taxon>
        <taxon>Pseudomonadati</taxon>
        <taxon>Campylobacterota</taxon>
        <taxon>Epsilonproteobacteria</taxon>
        <taxon>Campylobacterales</taxon>
        <taxon>Arcobacteraceae</taxon>
        <taxon>Arcobacter</taxon>
    </lineage>
</organism>
<dbReference type="OrthoDB" id="5341800at2"/>